<dbReference type="AlphaFoldDB" id="A0A1I7JSW5"/>
<dbReference type="Proteomes" id="UP000183656">
    <property type="component" value="Unassembled WGS sequence"/>
</dbReference>
<keyword evidence="4" id="KW-1185">Reference proteome</keyword>
<name>A0A1I7JSW5_9BURK</name>
<dbReference type="Pfam" id="PF13501">
    <property type="entry name" value="SoxY"/>
    <property type="match status" value="1"/>
</dbReference>
<feature type="signal peptide" evidence="1">
    <location>
        <begin position="1"/>
        <end position="20"/>
    </location>
</feature>
<dbReference type="RefSeq" id="WP_054256761.1">
    <property type="nucleotide sequence ID" value="NZ_CYIG01000024.1"/>
</dbReference>
<accession>A0A1I7JSW5</accession>
<evidence type="ECO:0000259" key="2">
    <source>
        <dbReference type="Pfam" id="PF13501"/>
    </source>
</evidence>
<reference evidence="3 4" key="1">
    <citation type="submission" date="2016-10" db="EMBL/GenBank/DDBJ databases">
        <authorList>
            <person name="de Groot N.N."/>
        </authorList>
    </citation>
    <scope>NUCLEOTIDE SEQUENCE [LARGE SCALE GENOMIC DNA]</scope>
    <source>
        <strain evidence="3 4">R-24608</strain>
    </source>
</reference>
<dbReference type="InterPro" id="IPR016568">
    <property type="entry name" value="Sulphur_oxidation_SoxY"/>
</dbReference>
<keyword evidence="1" id="KW-0732">Signal</keyword>
<gene>
    <name evidence="3" type="ORF">SAMN04489707_103032</name>
</gene>
<evidence type="ECO:0000313" key="3">
    <source>
        <dbReference type="EMBL" id="SFU88294.1"/>
    </source>
</evidence>
<dbReference type="OrthoDB" id="8688936at2"/>
<evidence type="ECO:0000256" key="1">
    <source>
        <dbReference type="SAM" id="SignalP"/>
    </source>
</evidence>
<feature type="chain" id="PRO_5010235284" evidence="1">
    <location>
        <begin position="21"/>
        <end position="156"/>
    </location>
</feature>
<feature type="domain" description="Ig-like SoxY" evidence="2">
    <location>
        <begin position="46"/>
        <end position="154"/>
    </location>
</feature>
<dbReference type="InterPro" id="IPR038162">
    <property type="entry name" value="SoxY_sf"/>
</dbReference>
<organism evidence="3 4">
    <name type="scientific">Paenacidovorax caeni</name>
    <dbReference type="NCBI Taxonomy" id="343013"/>
    <lineage>
        <taxon>Bacteria</taxon>
        <taxon>Pseudomonadati</taxon>
        <taxon>Pseudomonadota</taxon>
        <taxon>Betaproteobacteria</taxon>
        <taxon>Burkholderiales</taxon>
        <taxon>Comamonadaceae</taxon>
        <taxon>Paenacidovorax</taxon>
    </lineage>
</organism>
<evidence type="ECO:0000313" key="4">
    <source>
        <dbReference type="Proteomes" id="UP000183656"/>
    </source>
</evidence>
<dbReference type="PIRSF" id="PIRSF010312">
    <property type="entry name" value="Sulphur_oxidation_SoxY"/>
    <property type="match status" value="1"/>
</dbReference>
<sequence length="156" mass="16189">MQRRTLMAASAAALAFPALAQPQSKTPLSNAALAPNPAEFRKAMADFTQGRKPLAEGLHLDVPTLADNPAAVPVKVKVTLPITAQDWCEEIIVLADLNPAPLACRLQFTAAAGTAEAAVRVRLSQSQTVHALARMKSGKLLAASHAVTVAASGCGM</sequence>
<dbReference type="STRING" id="343013.SAMN04489707_103032"/>
<dbReference type="EMBL" id="FPBX01000030">
    <property type="protein sequence ID" value="SFU88294.1"/>
    <property type="molecule type" value="Genomic_DNA"/>
</dbReference>
<dbReference type="Gene3D" id="2.60.40.2470">
    <property type="entry name" value="SoxY domain"/>
    <property type="match status" value="1"/>
</dbReference>
<proteinExistence type="predicted"/>
<dbReference type="InterPro" id="IPR032711">
    <property type="entry name" value="SoxY"/>
</dbReference>
<protein>
    <submittedName>
        <fullName evidence="3">Thiosulfate-binding protein SoxY</fullName>
    </submittedName>
</protein>